<dbReference type="Proteomes" id="UP000603227">
    <property type="component" value="Unassembled WGS sequence"/>
</dbReference>
<dbReference type="AlphaFoldDB" id="A0A918ZGX3"/>
<dbReference type="EMBL" id="BNAT01000038">
    <property type="protein sequence ID" value="GHE52781.1"/>
    <property type="molecule type" value="Genomic_DNA"/>
</dbReference>
<comment type="caution">
    <text evidence="1">The sequence shown here is derived from an EMBL/GenBank/DDBJ whole genome shotgun (WGS) entry which is preliminary data.</text>
</comment>
<dbReference type="GO" id="GO:0016740">
    <property type="term" value="F:transferase activity"/>
    <property type="evidence" value="ECO:0007669"/>
    <property type="project" value="UniProtKB-KW"/>
</dbReference>
<accession>A0A918ZGX3</accession>
<sequence length="336" mass="37271">MTIQRPETVDIVIVNWNTGPYLADCLRSIAGAEKTVLDVGDVVVVDNASSDGSAGLLDIPGIRLKVVRNSSNRGFAVACNQGAGLGCSEYLLFLNPDTRLFPDALLNAGRFLRTEAAKGVGICGARMVGERGRPAISCSRFPTQGMLFGQMTGLDRVLPSLFRRHHLRPEETPESAVVDQVIGAFVLMRRSLFTELGGFDERYFLYFEDVDLAFRARRRGWPSYFLSNVRVRHAENVSSGQVKARRLEHWLCSRCLFVFSHLPRRQARLLLVLSLSVEPAVRFAGAALGRGSTGFRDTVEGYRGFLRWLISTWDQLGQDGPEPVGSHPSVTRNRKD</sequence>
<name>A0A918ZGX3_9ACTN</name>
<dbReference type="CDD" id="cd04186">
    <property type="entry name" value="GT_2_like_c"/>
    <property type="match status" value="1"/>
</dbReference>
<dbReference type="Pfam" id="PF13641">
    <property type="entry name" value="Glyco_tranf_2_3"/>
    <property type="match status" value="1"/>
</dbReference>
<reference evidence="1" key="1">
    <citation type="journal article" date="2014" name="Int. J. Syst. Evol. Microbiol.">
        <title>Complete genome sequence of Corynebacterium casei LMG S-19264T (=DSM 44701T), isolated from a smear-ripened cheese.</title>
        <authorList>
            <consortium name="US DOE Joint Genome Institute (JGI-PGF)"/>
            <person name="Walter F."/>
            <person name="Albersmeier A."/>
            <person name="Kalinowski J."/>
            <person name="Ruckert C."/>
        </authorList>
    </citation>
    <scope>NUCLEOTIDE SEQUENCE</scope>
    <source>
        <strain evidence="1">CGMCC 4.7403</strain>
    </source>
</reference>
<reference evidence="1" key="2">
    <citation type="submission" date="2020-09" db="EMBL/GenBank/DDBJ databases">
        <authorList>
            <person name="Sun Q."/>
            <person name="Zhou Y."/>
        </authorList>
    </citation>
    <scope>NUCLEOTIDE SEQUENCE</scope>
    <source>
        <strain evidence="1">CGMCC 4.7403</strain>
    </source>
</reference>
<dbReference type="PANTHER" id="PTHR43179">
    <property type="entry name" value="RHAMNOSYLTRANSFERASE WBBL"/>
    <property type="match status" value="1"/>
</dbReference>
<gene>
    <name evidence="1" type="ORF">GCM10017771_75090</name>
</gene>
<dbReference type="SUPFAM" id="SSF53448">
    <property type="entry name" value="Nucleotide-diphospho-sugar transferases"/>
    <property type="match status" value="1"/>
</dbReference>
<evidence type="ECO:0000313" key="2">
    <source>
        <dbReference type="Proteomes" id="UP000603227"/>
    </source>
</evidence>
<dbReference type="InterPro" id="IPR029044">
    <property type="entry name" value="Nucleotide-diphossugar_trans"/>
</dbReference>
<keyword evidence="2" id="KW-1185">Reference proteome</keyword>
<keyword evidence="1" id="KW-0808">Transferase</keyword>
<organism evidence="1 2">
    <name type="scientific">Streptomyces capitiformicae</name>
    <dbReference type="NCBI Taxonomy" id="2014920"/>
    <lineage>
        <taxon>Bacteria</taxon>
        <taxon>Bacillati</taxon>
        <taxon>Actinomycetota</taxon>
        <taxon>Actinomycetes</taxon>
        <taxon>Kitasatosporales</taxon>
        <taxon>Streptomycetaceae</taxon>
        <taxon>Streptomyces</taxon>
    </lineage>
</organism>
<dbReference type="Gene3D" id="3.90.550.10">
    <property type="entry name" value="Spore Coat Polysaccharide Biosynthesis Protein SpsA, Chain A"/>
    <property type="match status" value="1"/>
</dbReference>
<proteinExistence type="predicted"/>
<evidence type="ECO:0000313" key="1">
    <source>
        <dbReference type="EMBL" id="GHE52781.1"/>
    </source>
</evidence>
<dbReference type="RefSeq" id="WP_189786909.1">
    <property type="nucleotide sequence ID" value="NZ_BNAT01000038.1"/>
</dbReference>
<protein>
    <submittedName>
        <fullName evidence="1">Glycosyl transferase</fullName>
    </submittedName>
</protein>
<dbReference type="PANTHER" id="PTHR43179:SF7">
    <property type="entry name" value="RHAMNOSYLTRANSFERASE WBBL"/>
    <property type="match status" value="1"/>
</dbReference>